<evidence type="ECO:0000256" key="8">
    <source>
        <dbReference type="ARBA" id="ARBA00022840"/>
    </source>
</evidence>
<dbReference type="InterPro" id="IPR003594">
    <property type="entry name" value="HATPase_dom"/>
</dbReference>
<dbReference type="PROSITE" id="PS50112">
    <property type="entry name" value="PAS"/>
    <property type="match status" value="1"/>
</dbReference>
<evidence type="ECO:0000259" key="18">
    <source>
        <dbReference type="PROSITE" id="PS50112"/>
    </source>
</evidence>
<dbReference type="Pfam" id="PF07696">
    <property type="entry name" value="7TMR-DISMED2"/>
    <property type="match status" value="1"/>
</dbReference>
<evidence type="ECO:0000256" key="6">
    <source>
        <dbReference type="ARBA" id="ARBA00022692"/>
    </source>
</evidence>
<dbReference type="Pfam" id="PF01627">
    <property type="entry name" value="Hpt"/>
    <property type="match status" value="1"/>
</dbReference>
<evidence type="ECO:0000256" key="9">
    <source>
        <dbReference type="ARBA" id="ARBA00022989"/>
    </source>
</evidence>
<dbReference type="SMART" id="SM00387">
    <property type="entry name" value="HATPase_c"/>
    <property type="match status" value="1"/>
</dbReference>
<protein>
    <recommendedName>
        <fullName evidence="3">histidine kinase</fullName>
        <ecNumber evidence="3">2.7.13.3</ecNumber>
    </recommendedName>
</protein>
<keyword evidence="11 14" id="KW-0472">Membrane</keyword>
<feature type="domain" description="HPt" evidence="20">
    <location>
        <begin position="1073"/>
        <end position="1169"/>
    </location>
</feature>
<dbReference type="InterPro" id="IPR004358">
    <property type="entry name" value="Sig_transdc_His_kin-like_C"/>
</dbReference>
<evidence type="ECO:0000256" key="3">
    <source>
        <dbReference type="ARBA" id="ARBA00012438"/>
    </source>
</evidence>
<sequence length="1169" mass="130395">MHYRFFPAGLLWLMVLLSTHVATAAAGEDCSSRPLMLADRDASYDLARCVWFLEDPDQSLSLRDIRDEQRHPFTLHEGSLLNFGYTESAYWVRYDVRRGTTTETDEWVLELALPLVDEVQLYVVQGGVVVERQQAGYALSLKERVLAVPNPTFVLTLEPDVETRLYLRVVNTNTFRLPITLWQPASYLEKVAVEEAFRGILLGSIIGILAYNLFVAVSVRERSNIYYVLYLLVAVAFIMTEQVHGLQLFGERPWFLDKQYLHQQIITTWFFGLLMARALLETHKRSPDLDHVIRICLYSVLSTFALSFFVPYHTGMQWAVLVSIVLSVVMIVVSFLSWRHYNPAAKSYFYAWTVALTGFCIYALTVMGFLPLNIFTAHSSQIGLAGQIILFSFSLADRIKLVQGEALNWNQRALANLRQYRSLFDNAVEGVFQMSVARRFVTANPAMAALLGYTGSGQLLATNPDVLDTCFVDDEVRQWVVGKLEATGAIKGVEARYITRQGEERWATISLHTVYDDYGEPTYLEGTCIDATERHHRQQIEKEREQERLEKELARNSAEAKSQFLANMSHEIRTPLAAIIGYGETLLDPDLSEQEKRNSAETVVRSGHHLLELVNDILDHSKIDANKLAVDVVTVNLAELLDELRAFFEPRAQEKGLEFNITCEYPLPETIHTDPTRFRQIIINLCGNALKFTEKGVISLTVRCDREAQRLYVRVVDSGIGMKPEQMQRLFDPFAQGSAAISRQYGGTGLGLSISRRLAELLGGSITADSTYGEGSDFEVNIATGPLDGVHFLRNSSELTQRRQLPLVLAPRLSGRVLCAEDNEVNRKLVSLLLERTGVELVHVGNGAEVLETALNEPFDLILMDIQMPVMNGRDATVALREAGLNTPVIALTANVMAEDIDDYRQAGFSEHLAKPIDKRRFYELLSRYLKTAPDNGNHHNRSYRGLVLVAEDNRDNRALVERLLTRLGLDVMSVPAGDEAVRTALAKPVDLVLMDRHMPGMDGVEATRLMRQAGFRRPIIAFSAGDQREIDDMVGAGCEGVLTKPIDQSRLVAVLDRYLPTGPRPVADAEASAAGIRELAAQFLAGLGERKVAMDAALACRDRQGLQRESHQIKGTAGAMGYPAMTSQAGALEQGLKAEPVDWDQVARQLAVLNGMIEQAVNSGTAQA</sequence>
<dbReference type="EMBL" id="FNNE01000004">
    <property type="protein sequence ID" value="SDW75047.1"/>
    <property type="molecule type" value="Genomic_DNA"/>
</dbReference>
<keyword evidence="6 14" id="KW-0812">Transmembrane</keyword>
<evidence type="ECO:0000256" key="12">
    <source>
        <dbReference type="PROSITE-ProRule" id="PRU00110"/>
    </source>
</evidence>
<dbReference type="CDD" id="cd00082">
    <property type="entry name" value="HisKA"/>
    <property type="match status" value="1"/>
</dbReference>
<dbReference type="InterPro" id="IPR005467">
    <property type="entry name" value="His_kinase_dom"/>
</dbReference>
<feature type="transmembrane region" description="Helical" evidence="14">
    <location>
        <begin position="224"/>
        <end position="240"/>
    </location>
</feature>
<dbReference type="InterPro" id="IPR008207">
    <property type="entry name" value="Sig_transdc_His_kin_Hpt_dom"/>
</dbReference>
<dbReference type="InterPro" id="IPR035965">
    <property type="entry name" value="PAS-like_dom_sf"/>
</dbReference>
<feature type="modified residue" description="4-aspartylphosphate" evidence="13">
    <location>
        <position position="865"/>
    </location>
</feature>
<dbReference type="PRINTS" id="PR00344">
    <property type="entry name" value="BCTRLSENSOR"/>
</dbReference>
<keyword evidence="10" id="KW-0902">Two-component regulatory system</keyword>
<feature type="modified residue" description="4-aspartylphosphate" evidence="13">
    <location>
        <position position="996"/>
    </location>
</feature>
<dbReference type="InterPro" id="IPR000700">
    <property type="entry name" value="PAS-assoc_C"/>
</dbReference>
<evidence type="ECO:0000256" key="2">
    <source>
        <dbReference type="ARBA" id="ARBA00004651"/>
    </source>
</evidence>
<evidence type="ECO:0000259" key="19">
    <source>
        <dbReference type="PROSITE" id="PS50113"/>
    </source>
</evidence>
<evidence type="ECO:0000313" key="22">
    <source>
        <dbReference type="EMBL" id="SDX52312.1"/>
    </source>
</evidence>
<dbReference type="CDD" id="cd16922">
    <property type="entry name" value="HATPase_EvgS-ArcB-TorS-like"/>
    <property type="match status" value="1"/>
</dbReference>
<organism evidence="22 23">
    <name type="scientific">Marinobacter mobilis</name>
    <dbReference type="NCBI Taxonomy" id="488533"/>
    <lineage>
        <taxon>Bacteria</taxon>
        <taxon>Pseudomonadati</taxon>
        <taxon>Pseudomonadota</taxon>
        <taxon>Gammaproteobacteria</taxon>
        <taxon>Pseudomonadales</taxon>
        <taxon>Marinobacteraceae</taxon>
        <taxon>Marinobacter</taxon>
    </lineage>
</organism>
<dbReference type="Pfam" id="PF00512">
    <property type="entry name" value="HisKA"/>
    <property type="match status" value="1"/>
</dbReference>
<dbReference type="Pfam" id="PF02518">
    <property type="entry name" value="HATPase_c"/>
    <property type="match status" value="1"/>
</dbReference>
<keyword evidence="7" id="KW-0547">Nucleotide-binding</keyword>
<evidence type="ECO:0000313" key="21">
    <source>
        <dbReference type="EMBL" id="SDW75047.1"/>
    </source>
</evidence>
<reference evidence="22 23" key="1">
    <citation type="submission" date="2016-10" db="EMBL/GenBank/DDBJ databases">
        <authorList>
            <person name="de Groot N.N."/>
        </authorList>
    </citation>
    <scope>NUCLEOTIDE SEQUENCE [LARGE SCALE GENOMIC DNA]</scope>
    <source>
        <strain evidence="22 23">CGMCC 1.7059</strain>
    </source>
</reference>
<dbReference type="Gene3D" id="1.20.120.160">
    <property type="entry name" value="HPT domain"/>
    <property type="match status" value="1"/>
</dbReference>
<evidence type="ECO:0000256" key="5">
    <source>
        <dbReference type="ARBA" id="ARBA00022553"/>
    </source>
</evidence>
<dbReference type="SUPFAM" id="SSF55785">
    <property type="entry name" value="PYP-like sensor domain (PAS domain)"/>
    <property type="match status" value="1"/>
</dbReference>
<dbReference type="InterPro" id="IPR036890">
    <property type="entry name" value="HATPase_C_sf"/>
</dbReference>
<evidence type="ECO:0000256" key="7">
    <source>
        <dbReference type="ARBA" id="ARBA00022741"/>
    </source>
</evidence>
<evidence type="ECO:0000256" key="10">
    <source>
        <dbReference type="ARBA" id="ARBA00023012"/>
    </source>
</evidence>
<evidence type="ECO:0000256" key="1">
    <source>
        <dbReference type="ARBA" id="ARBA00000085"/>
    </source>
</evidence>
<evidence type="ECO:0000259" key="16">
    <source>
        <dbReference type="PROSITE" id="PS50109"/>
    </source>
</evidence>
<evidence type="ECO:0000313" key="23">
    <source>
        <dbReference type="Proteomes" id="UP000199675"/>
    </source>
</evidence>
<evidence type="ECO:0000256" key="13">
    <source>
        <dbReference type="PROSITE-ProRule" id="PRU00169"/>
    </source>
</evidence>
<evidence type="ECO:0000259" key="17">
    <source>
        <dbReference type="PROSITE" id="PS50110"/>
    </source>
</evidence>
<feature type="domain" description="PAS" evidence="18">
    <location>
        <begin position="416"/>
        <end position="454"/>
    </location>
</feature>
<keyword evidence="23" id="KW-1185">Reference proteome</keyword>
<dbReference type="Proteomes" id="UP000199675">
    <property type="component" value="Unassembled WGS sequence"/>
</dbReference>
<dbReference type="SMART" id="SM00388">
    <property type="entry name" value="HisKA"/>
    <property type="match status" value="1"/>
</dbReference>
<evidence type="ECO:0000256" key="15">
    <source>
        <dbReference type="SAM" id="SignalP"/>
    </source>
</evidence>
<accession>A0A1H3CDP8</accession>
<dbReference type="InterPro" id="IPR001610">
    <property type="entry name" value="PAC"/>
</dbReference>
<feature type="transmembrane region" description="Helical" evidence="14">
    <location>
        <begin position="348"/>
        <end position="370"/>
    </location>
</feature>
<dbReference type="Gene3D" id="3.30.450.20">
    <property type="entry name" value="PAS domain"/>
    <property type="match status" value="1"/>
</dbReference>
<evidence type="ECO:0000256" key="14">
    <source>
        <dbReference type="SAM" id="Phobius"/>
    </source>
</evidence>
<dbReference type="InterPro" id="IPR011006">
    <property type="entry name" value="CheY-like_superfamily"/>
</dbReference>
<dbReference type="Gene3D" id="1.10.287.130">
    <property type="match status" value="1"/>
</dbReference>
<keyword evidence="4" id="KW-1003">Cell membrane</keyword>
<feature type="transmembrane region" description="Helical" evidence="14">
    <location>
        <begin position="292"/>
        <end position="312"/>
    </location>
</feature>
<feature type="domain" description="PAC" evidence="19">
    <location>
        <begin position="491"/>
        <end position="543"/>
    </location>
</feature>
<dbReference type="PROSITE" id="PS50110">
    <property type="entry name" value="RESPONSE_REGULATORY"/>
    <property type="match status" value="2"/>
</dbReference>
<dbReference type="SUPFAM" id="SSF55874">
    <property type="entry name" value="ATPase domain of HSP90 chaperone/DNA topoisomerase II/histidine kinase"/>
    <property type="match status" value="1"/>
</dbReference>
<dbReference type="InterPro" id="IPR011623">
    <property type="entry name" value="7TMR_DISM_rcpt_extracell_dom1"/>
</dbReference>
<dbReference type="Pfam" id="PF00072">
    <property type="entry name" value="Response_reg"/>
    <property type="match status" value="2"/>
</dbReference>
<dbReference type="Gene3D" id="2.60.40.2380">
    <property type="match status" value="1"/>
</dbReference>
<dbReference type="SMART" id="SM00086">
    <property type="entry name" value="PAC"/>
    <property type="match status" value="1"/>
</dbReference>
<keyword evidence="9 14" id="KW-1133">Transmembrane helix</keyword>
<keyword evidence="5 13" id="KW-0597">Phosphoprotein</keyword>
<dbReference type="NCBIfam" id="TIGR00229">
    <property type="entry name" value="sensory_box"/>
    <property type="match status" value="1"/>
</dbReference>
<dbReference type="Pfam" id="PF07695">
    <property type="entry name" value="7TMR-DISM_7TM"/>
    <property type="match status" value="1"/>
</dbReference>
<dbReference type="AlphaFoldDB" id="A0A1H3CDP8"/>
<evidence type="ECO:0000256" key="4">
    <source>
        <dbReference type="ARBA" id="ARBA00022475"/>
    </source>
</evidence>
<dbReference type="Gene3D" id="3.30.565.10">
    <property type="entry name" value="Histidine kinase-like ATPase, C-terminal domain"/>
    <property type="match status" value="1"/>
</dbReference>
<dbReference type="InterPro" id="IPR003661">
    <property type="entry name" value="HisK_dim/P_dom"/>
</dbReference>
<dbReference type="SUPFAM" id="SSF52172">
    <property type="entry name" value="CheY-like"/>
    <property type="match status" value="2"/>
</dbReference>
<proteinExistence type="predicted"/>
<dbReference type="Gene3D" id="3.40.50.2300">
    <property type="match status" value="2"/>
</dbReference>
<gene>
    <name evidence="21" type="ORF">SAMN04487960_10440</name>
    <name evidence="22" type="ORF">SAMN04487960_110139</name>
</gene>
<feature type="signal peptide" evidence="15">
    <location>
        <begin position="1"/>
        <end position="24"/>
    </location>
</feature>
<dbReference type="Pfam" id="PF13188">
    <property type="entry name" value="PAS_8"/>
    <property type="match status" value="1"/>
</dbReference>
<feature type="domain" description="Response regulatory" evidence="17">
    <location>
        <begin position="816"/>
        <end position="930"/>
    </location>
</feature>
<feature type="transmembrane region" description="Helical" evidence="14">
    <location>
        <begin position="196"/>
        <end position="217"/>
    </location>
</feature>
<evidence type="ECO:0000256" key="11">
    <source>
        <dbReference type="ARBA" id="ARBA00023136"/>
    </source>
</evidence>
<comment type="subcellular location">
    <subcellularLocation>
        <location evidence="2">Cell membrane</location>
        <topology evidence="2">Multi-pass membrane protein</topology>
    </subcellularLocation>
</comment>
<feature type="transmembrane region" description="Helical" evidence="14">
    <location>
        <begin position="318"/>
        <end position="336"/>
    </location>
</feature>
<dbReference type="InterPro" id="IPR001789">
    <property type="entry name" value="Sig_transdc_resp-reg_receiver"/>
</dbReference>
<dbReference type="InterPro" id="IPR011622">
    <property type="entry name" value="7TMR_DISM_rcpt_extracell_dom2"/>
</dbReference>
<dbReference type="EC" id="2.7.13.3" evidence="3"/>
<dbReference type="PROSITE" id="PS50109">
    <property type="entry name" value="HIS_KIN"/>
    <property type="match status" value="1"/>
</dbReference>
<dbReference type="FunFam" id="3.30.565.10:FF:000010">
    <property type="entry name" value="Sensor histidine kinase RcsC"/>
    <property type="match status" value="1"/>
</dbReference>
<evidence type="ECO:0000259" key="20">
    <source>
        <dbReference type="PROSITE" id="PS50894"/>
    </source>
</evidence>
<dbReference type="EMBL" id="FNNE01000010">
    <property type="protein sequence ID" value="SDX52312.1"/>
    <property type="molecule type" value="Genomic_DNA"/>
</dbReference>
<dbReference type="GO" id="GO:0000155">
    <property type="term" value="F:phosphorelay sensor kinase activity"/>
    <property type="evidence" value="ECO:0007669"/>
    <property type="project" value="InterPro"/>
</dbReference>
<dbReference type="CDD" id="cd17546">
    <property type="entry name" value="REC_hyHK_CKI1_RcsC-like"/>
    <property type="match status" value="2"/>
</dbReference>
<feature type="domain" description="Histidine kinase" evidence="16">
    <location>
        <begin position="567"/>
        <end position="786"/>
    </location>
</feature>
<feature type="chain" id="PRO_5015065417" description="histidine kinase" evidence="15">
    <location>
        <begin position="25"/>
        <end position="1169"/>
    </location>
</feature>
<dbReference type="PROSITE" id="PS50894">
    <property type="entry name" value="HPT"/>
    <property type="match status" value="1"/>
</dbReference>
<keyword evidence="15" id="KW-0732">Signal</keyword>
<dbReference type="STRING" id="488533.SAMN04487960_10440"/>
<dbReference type="SUPFAM" id="SSF47226">
    <property type="entry name" value="Histidine-containing phosphotransfer domain, HPT domain"/>
    <property type="match status" value="1"/>
</dbReference>
<name>A0A1H3CDP8_9GAMM</name>
<comment type="catalytic activity">
    <reaction evidence="1">
        <text>ATP + protein L-histidine = ADP + protein N-phospho-L-histidine.</text>
        <dbReference type="EC" id="2.7.13.3"/>
    </reaction>
</comment>
<dbReference type="PANTHER" id="PTHR45339">
    <property type="entry name" value="HYBRID SIGNAL TRANSDUCTION HISTIDINE KINASE J"/>
    <property type="match status" value="1"/>
</dbReference>
<dbReference type="SMART" id="SM00448">
    <property type="entry name" value="REC"/>
    <property type="match status" value="2"/>
</dbReference>
<dbReference type="PANTHER" id="PTHR45339:SF1">
    <property type="entry name" value="HYBRID SIGNAL TRANSDUCTION HISTIDINE KINASE J"/>
    <property type="match status" value="1"/>
</dbReference>
<dbReference type="CDD" id="cd00130">
    <property type="entry name" value="PAS"/>
    <property type="match status" value="1"/>
</dbReference>
<feature type="transmembrane region" description="Helical" evidence="14">
    <location>
        <begin position="260"/>
        <end position="280"/>
    </location>
</feature>
<feature type="domain" description="Response regulatory" evidence="17">
    <location>
        <begin position="947"/>
        <end position="1060"/>
    </location>
</feature>
<dbReference type="GO" id="GO:0005886">
    <property type="term" value="C:plasma membrane"/>
    <property type="evidence" value="ECO:0007669"/>
    <property type="project" value="UniProtKB-SubCell"/>
</dbReference>
<dbReference type="InterPro" id="IPR036641">
    <property type="entry name" value="HPT_dom_sf"/>
</dbReference>
<dbReference type="PROSITE" id="PS50113">
    <property type="entry name" value="PAC"/>
    <property type="match status" value="1"/>
</dbReference>
<dbReference type="GO" id="GO:0005524">
    <property type="term" value="F:ATP binding"/>
    <property type="evidence" value="ECO:0007669"/>
    <property type="project" value="UniProtKB-KW"/>
</dbReference>
<feature type="modified residue" description="Phosphohistidine" evidence="12">
    <location>
        <position position="1112"/>
    </location>
</feature>
<dbReference type="InterPro" id="IPR000014">
    <property type="entry name" value="PAS"/>
</dbReference>
<dbReference type="SUPFAM" id="SSF47384">
    <property type="entry name" value="Homodimeric domain of signal transducing histidine kinase"/>
    <property type="match status" value="1"/>
</dbReference>
<dbReference type="InterPro" id="IPR036097">
    <property type="entry name" value="HisK_dim/P_sf"/>
</dbReference>
<keyword evidence="8" id="KW-0067">ATP-binding</keyword>